<sequence>MSIGCIFAQGRRQSNKTVNTNRPTGAPIEHFKKFDTSAPYVKVALNAYSFTKNLNDYIKGRSNDPMTLFDLIDFCAANKIDALDATGYFFVGYPDVPTDKYIYEVKKYAFRKGVDISGTGIMNNFANPDATARAKDVQRVKDWIDVAAKLGAPVLRVFSGPVPKGYEDRWDEVASWMIPCFKEVAKYGESKGVMVGVQNHGDMMATGEQTVKVLKAVKHPWFGLILDTGYFHTEDPYRDMEMCLDYAINWQIKESALGRESMQPLDLKKVMKMVRKVGYRGYLPVETLSVPGRPYEPFKLVPEFIEKVRKAIEEEFAN</sequence>
<comment type="caution">
    <text evidence="2">The sequence shown here is derived from an EMBL/GenBank/DDBJ whole genome shotgun (WGS) entry which is preliminary data.</text>
</comment>
<gene>
    <name evidence="2" type="ORF">F3B90_17335</name>
</gene>
<dbReference type="PANTHER" id="PTHR12110">
    <property type="entry name" value="HYDROXYPYRUVATE ISOMERASE"/>
    <property type="match status" value="1"/>
</dbReference>
<dbReference type="InterPro" id="IPR036237">
    <property type="entry name" value="Xyl_isomerase-like_sf"/>
</dbReference>
<evidence type="ECO:0000313" key="2">
    <source>
        <dbReference type="EMBL" id="KAA4624297.1"/>
    </source>
</evidence>
<accession>A0A7J4XUX9</accession>
<feature type="domain" description="Xylose isomerase-like TIM barrel" evidence="1">
    <location>
        <begin position="83"/>
        <end position="290"/>
    </location>
</feature>
<proteinExistence type="predicted"/>
<dbReference type="Pfam" id="PF01261">
    <property type="entry name" value="AP_endonuc_2"/>
    <property type="match status" value="1"/>
</dbReference>
<evidence type="ECO:0000259" key="1">
    <source>
        <dbReference type="Pfam" id="PF01261"/>
    </source>
</evidence>
<dbReference type="EMBL" id="VWFP01000018">
    <property type="protein sequence ID" value="KAA4624297.1"/>
    <property type="molecule type" value="Genomic_DNA"/>
</dbReference>
<reference evidence="2 3" key="1">
    <citation type="journal article" date="2019" name="Nat. Med.">
        <title>A library of human gut bacterial isolates paired with longitudinal multiomics data enables mechanistic microbiome research.</title>
        <authorList>
            <person name="Poyet M."/>
            <person name="Groussin M."/>
            <person name="Gibbons S.M."/>
            <person name="Avila-Pacheco J."/>
            <person name="Jiang X."/>
            <person name="Kearney S.M."/>
            <person name="Perrotta A.R."/>
            <person name="Berdy B."/>
            <person name="Zhao S."/>
            <person name="Lieberman T.D."/>
            <person name="Swanson P.K."/>
            <person name="Smith M."/>
            <person name="Roesemann S."/>
            <person name="Alexander J.E."/>
            <person name="Rich S.A."/>
            <person name="Livny J."/>
            <person name="Vlamakis H."/>
            <person name="Clish C."/>
            <person name="Bullock K."/>
            <person name="Deik A."/>
            <person name="Scott J."/>
            <person name="Pierce K.A."/>
            <person name="Xavier R.J."/>
            <person name="Alm E.J."/>
        </authorList>
    </citation>
    <scope>NUCLEOTIDE SEQUENCE [LARGE SCALE GENOMIC DNA]</scope>
    <source>
        <strain evidence="2 3">BIOML-A15</strain>
    </source>
</reference>
<dbReference type="InterPro" id="IPR050312">
    <property type="entry name" value="IolE/XylAMocC-like"/>
</dbReference>
<organism evidence="2 3">
    <name type="scientific">Bacteroides ovatus</name>
    <dbReference type="NCBI Taxonomy" id="28116"/>
    <lineage>
        <taxon>Bacteria</taxon>
        <taxon>Pseudomonadati</taxon>
        <taxon>Bacteroidota</taxon>
        <taxon>Bacteroidia</taxon>
        <taxon>Bacteroidales</taxon>
        <taxon>Bacteroidaceae</taxon>
        <taxon>Bacteroides</taxon>
    </lineage>
</organism>
<dbReference type="Proteomes" id="UP000424805">
    <property type="component" value="Unassembled WGS sequence"/>
</dbReference>
<dbReference type="PANTHER" id="PTHR12110:SF53">
    <property type="entry name" value="BLR5974 PROTEIN"/>
    <property type="match status" value="1"/>
</dbReference>
<dbReference type="AlphaFoldDB" id="A0A7J4XUX9"/>
<protein>
    <submittedName>
        <fullName evidence="2">Sugar phosphate isomerase/epimerase</fullName>
    </submittedName>
</protein>
<name>A0A7J4XUX9_BACOV</name>
<dbReference type="SUPFAM" id="SSF51658">
    <property type="entry name" value="Xylose isomerase-like"/>
    <property type="match status" value="1"/>
</dbReference>
<dbReference type="InterPro" id="IPR013022">
    <property type="entry name" value="Xyl_isomerase-like_TIM-brl"/>
</dbReference>
<dbReference type="Gene3D" id="3.20.20.150">
    <property type="entry name" value="Divalent-metal-dependent TIM barrel enzymes"/>
    <property type="match status" value="1"/>
</dbReference>
<evidence type="ECO:0000313" key="3">
    <source>
        <dbReference type="Proteomes" id="UP000424805"/>
    </source>
</evidence>
<keyword evidence="2" id="KW-0413">Isomerase</keyword>
<dbReference type="GO" id="GO:0016853">
    <property type="term" value="F:isomerase activity"/>
    <property type="evidence" value="ECO:0007669"/>
    <property type="project" value="UniProtKB-KW"/>
</dbReference>